<feature type="transmembrane region" description="Helical" evidence="9">
    <location>
        <begin position="21"/>
        <end position="37"/>
    </location>
</feature>
<dbReference type="HOGENOM" id="CLU_069101_2_0_9"/>
<dbReference type="PROSITE" id="PS51106">
    <property type="entry name" value="PTS_EIIC_TYPE_4"/>
    <property type="match status" value="1"/>
</dbReference>
<name>C0CTK4_9FIRM</name>
<comment type="subcellular location">
    <subcellularLocation>
        <location evidence="1">Cell membrane</location>
        <topology evidence="1">Multi-pass membrane protein</topology>
    </subcellularLocation>
</comment>
<evidence type="ECO:0000313" key="11">
    <source>
        <dbReference type="Proteomes" id="UP000004756"/>
    </source>
</evidence>
<keyword evidence="11" id="KW-1185">Reference proteome</keyword>
<dbReference type="Proteomes" id="UP000004756">
    <property type="component" value="Unassembled WGS sequence"/>
</dbReference>
<evidence type="ECO:0000256" key="5">
    <source>
        <dbReference type="ARBA" id="ARBA00022683"/>
    </source>
</evidence>
<keyword evidence="4" id="KW-0762">Sugar transport</keyword>
<evidence type="ECO:0000256" key="4">
    <source>
        <dbReference type="ARBA" id="ARBA00022597"/>
    </source>
</evidence>
<dbReference type="AlphaFoldDB" id="C0CTK4"/>
<feature type="transmembrane region" description="Helical" evidence="9">
    <location>
        <begin position="202"/>
        <end position="222"/>
    </location>
</feature>
<feature type="transmembrane region" description="Helical" evidence="9">
    <location>
        <begin position="174"/>
        <end position="190"/>
    </location>
</feature>
<keyword evidence="2" id="KW-0813">Transport</keyword>
<evidence type="ECO:0000256" key="3">
    <source>
        <dbReference type="ARBA" id="ARBA00022475"/>
    </source>
</evidence>
<proteinExistence type="predicted"/>
<dbReference type="Pfam" id="PF03609">
    <property type="entry name" value="EII-Sor"/>
    <property type="match status" value="1"/>
</dbReference>
<organism evidence="10 11">
    <name type="scientific">[Clostridium] asparagiforme DSM 15981</name>
    <dbReference type="NCBI Taxonomy" id="518636"/>
    <lineage>
        <taxon>Bacteria</taxon>
        <taxon>Bacillati</taxon>
        <taxon>Bacillota</taxon>
        <taxon>Clostridia</taxon>
        <taxon>Lachnospirales</taxon>
        <taxon>Lachnospiraceae</taxon>
        <taxon>Enterocloster</taxon>
    </lineage>
</organism>
<reference evidence="10 11" key="1">
    <citation type="submission" date="2009-02" db="EMBL/GenBank/DDBJ databases">
        <title>Draft genome sequence of Clostridium asparagiforme (DSM 15981).</title>
        <authorList>
            <person name="Sudarsanam P."/>
            <person name="Ley R."/>
            <person name="Guruge J."/>
            <person name="Turnbaugh P.J."/>
            <person name="Mahowald M."/>
            <person name="Liep D."/>
            <person name="Gordon J."/>
        </authorList>
    </citation>
    <scope>NUCLEOTIDE SEQUENCE [LARGE SCALE GENOMIC DNA]</scope>
    <source>
        <strain evidence="10 11">DSM 15981</strain>
    </source>
</reference>
<keyword evidence="6 9" id="KW-0812">Transmembrane</keyword>
<comment type="caution">
    <text evidence="10">The sequence shown here is derived from an EMBL/GenBank/DDBJ whole genome shotgun (WGS) entry which is preliminary data.</text>
</comment>
<dbReference type="PANTHER" id="PTHR32502">
    <property type="entry name" value="N-ACETYLGALACTOSAMINE PERMEASE II COMPONENT-RELATED"/>
    <property type="match status" value="1"/>
</dbReference>
<evidence type="ECO:0000256" key="1">
    <source>
        <dbReference type="ARBA" id="ARBA00004651"/>
    </source>
</evidence>
<sequence>MELFPRRAIIKDILLNKRGNYFMVQSGLLCALVWLIVQGVDRLLSWQTFQRPIVTATLTGLLLGDIRTGMVMAASLEAIFMGISAIGGSIPADACASSIIAVAYTILTGADVETGLALAMPIGTLMGSANEMWKPALAALAPYWERLAGSGRVKAFRTQVIGCGLFLDRLPQTIIMFAAIAFGVQGLEHVMNGMPAFIMSGLSAASSMMTGIGFAILISMIWNREIGWFFFIGYVFQKYMQLPTVAIAIIAGVMAFTYFCMEKKLNDIKRLAENKTAQSAGEEDLF</sequence>
<dbReference type="PANTHER" id="PTHR32502:SF8">
    <property type="entry name" value="N-ACETYLGALACTOSAMINE PERMEASE IIC COMPONENT 1"/>
    <property type="match status" value="1"/>
</dbReference>
<keyword evidence="8 9" id="KW-0472">Membrane</keyword>
<evidence type="ECO:0000256" key="8">
    <source>
        <dbReference type="ARBA" id="ARBA00023136"/>
    </source>
</evidence>
<dbReference type="GO" id="GO:0009401">
    <property type="term" value="P:phosphoenolpyruvate-dependent sugar phosphotransferase system"/>
    <property type="evidence" value="ECO:0007669"/>
    <property type="project" value="UniProtKB-KW"/>
</dbReference>
<dbReference type="InterPro" id="IPR004700">
    <property type="entry name" value="PTS_IIC_man"/>
</dbReference>
<keyword evidence="7 9" id="KW-1133">Transmembrane helix</keyword>
<evidence type="ECO:0000313" key="10">
    <source>
        <dbReference type="EMBL" id="EEG57499.1"/>
    </source>
</evidence>
<protein>
    <submittedName>
        <fullName evidence="10">PTS system sorbose-specific iic component</fullName>
    </submittedName>
</protein>
<gene>
    <name evidence="10" type="ORF">CLOSTASPAR_00302</name>
</gene>
<evidence type="ECO:0000256" key="6">
    <source>
        <dbReference type="ARBA" id="ARBA00022692"/>
    </source>
</evidence>
<accession>C0CTK4</accession>
<keyword evidence="5" id="KW-0598">Phosphotransferase system</keyword>
<dbReference type="InterPro" id="IPR050303">
    <property type="entry name" value="GatZ_KbaZ_carbometab"/>
</dbReference>
<dbReference type="EMBL" id="ACCJ01000017">
    <property type="protein sequence ID" value="EEG57499.1"/>
    <property type="molecule type" value="Genomic_DNA"/>
</dbReference>
<evidence type="ECO:0000256" key="7">
    <source>
        <dbReference type="ARBA" id="ARBA00022989"/>
    </source>
</evidence>
<dbReference type="GO" id="GO:0005886">
    <property type="term" value="C:plasma membrane"/>
    <property type="evidence" value="ECO:0007669"/>
    <property type="project" value="UniProtKB-SubCell"/>
</dbReference>
<evidence type="ECO:0000256" key="9">
    <source>
        <dbReference type="SAM" id="Phobius"/>
    </source>
</evidence>
<evidence type="ECO:0000256" key="2">
    <source>
        <dbReference type="ARBA" id="ARBA00022448"/>
    </source>
</evidence>
<feature type="transmembrane region" description="Helical" evidence="9">
    <location>
        <begin position="242"/>
        <end position="261"/>
    </location>
</feature>
<keyword evidence="3" id="KW-1003">Cell membrane</keyword>